<evidence type="ECO:0000256" key="5">
    <source>
        <dbReference type="ARBA" id="ARBA00023136"/>
    </source>
</evidence>
<keyword evidence="10" id="KW-1185">Reference proteome</keyword>
<evidence type="ECO:0000256" key="1">
    <source>
        <dbReference type="ARBA" id="ARBA00004141"/>
    </source>
</evidence>
<dbReference type="InterPro" id="IPR058533">
    <property type="entry name" value="Cation_efflux_TM"/>
</dbReference>
<dbReference type="EMBL" id="JH767185">
    <property type="protein sequence ID" value="EQC29260.1"/>
    <property type="molecule type" value="Genomic_DNA"/>
</dbReference>
<dbReference type="Pfam" id="PF01545">
    <property type="entry name" value="Cation_efflux"/>
    <property type="match status" value="1"/>
</dbReference>
<evidence type="ECO:0000256" key="2">
    <source>
        <dbReference type="ARBA" id="ARBA00022448"/>
    </source>
</evidence>
<dbReference type="Gene3D" id="1.20.1510.10">
    <property type="entry name" value="Cation efflux protein transmembrane domain"/>
    <property type="match status" value="1"/>
</dbReference>
<reference evidence="9 10" key="1">
    <citation type="submission" date="2012-04" db="EMBL/GenBank/DDBJ databases">
        <title>The Genome Sequence of Saprolegnia declina VS20.</title>
        <authorList>
            <consortium name="The Broad Institute Genome Sequencing Platform"/>
            <person name="Russ C."/>
            <person name="Nusbaum C."/>
            <person name="Tyler B."/>
            <person name="van West P."/>
            <person name="Dieguez-Uribeondo J."/>
            <person name="de Bruijn I."/>
            <person name="Tripathy S."/>
            <person name="Jiang R."/>
            <person name="Young S.K."/>
            <person name="Zeng Q."/>
            <person name="Gargeya S."/>
            <person name="Fitzgerald M."/>
            <person name="Haas B."/>
            <person name="Abouelleil A."/>
            <person name="Alvarado L."/>
            <person name="Arachchi H.M."/>
            <person name="Berlin A."/>
            <person name="Chapman S.B."/>
            <person name="Goldberg J."/>
            <person name="Griggs A."/>
            <person name="Gujja S."/>
            <person name="Hansen M."/>
            <person name="Howarth C."/>
            <person name="Imamovic A."/>
            <person name="Larimer J."/>
            <person name="McCowen C."/>
            <person name="Montmayeur A."/>
            <person name="Murphy C."/>
            <person name="Neiman D."/>
            <person name="Pearson M."/>
            <person name="Priest M."/>
            <person name="Roberts A."/>
            <person name="Saif S."/>
            <person name="Shea T."/>
            <person name="Sisk P."/>
            <person name="Sykes S."/>
            <person name="Wortman J."/>
            <person name="Nusbaum C."/>
            <person name="Birren B."/>
        </authorList>
    </citation>
    <scope>NUCLEOTIDE SEQUENCE [LARGE SCALE GENOMIC DNA]</scope>
    <source>
        <strain evidence="9 10">VS20</strain>
    </source>
</reference>
<evidence type="ECO:0000313" key="10">
    <source>
        <dbReference type="Proteomes" id="UP000030762"/>
    </source>
</evidence>
<sequence>MAVDHATRVVTLSVLTNVAIVTSMAIVVFSSHSLALISALMENVVDLFVQGLLWYANYQASNAPDMAKFPAGTSRFEPILVVLSATIMSVISVIVIYESSMRLHDGFASGEPDGAVMSTTAIVICSCAVAIKIGLVIYAGFALRITQSSSVKAIQQDNINDTVSNAFAIIVYAIAASDPSLWYIDPAGAILIFLAILVIWVRTAKEQVLQLVGVSASPDFIDVVKELCDNHHASFALDIIRAYHFGNKYLVELEVVAPATMTVKQAHDISLQLQFKIEQLDDVERAFVHVDYQTRAYDEHVVSRLANAVDLFGGDGHELSTLTPRRLATPKATEYELVHAY</sequence>
<dbReference type="Gene3D" id="3.30.70.1350">
    <property type="entry name" value="Cation efflux protein, cytoplasmic domain"/>
    <property type="match status" value="1"/>
</dbReference>
<dbReference type="GeneID" id="19953655"/>
<dbReference type="NCBIfam" id="TIGR01297">
    <property type="entry name" value="CDF"/>
    <property type="match status" value="1"/>
</dbReference>
<dbReference type="InterPro" id="IPR027470">
    <property type="entry name" value="Cation_efflux_CTD"/>
</dbReference>
<feature type="transmembrane region" description="Helical" evidence="6">
    <location>
        <begin position="181"/>
        <end position="201"/>
    </location>
</feature>
<organism evidence="9 10">
    <name type="scientific">Saprolegnia diclina (strain VS20)</name>
    <dbReference type="NCBI Taxonomy" id="1156394"/>
    <lineage>
        <taxon>Eukaryota</taxon>
        <taxon>Sar</taxon>
        <taxon>Stramenopiles</taxon>
        <taxon>Oomycota</taxon>
        <taxon>Saprolegniomycetes</taxon>
        <taxon>Saprolegniales</taxon>
        <taxon>Saprolegniaceae</taxon>
        <taxon>Saprolegnia</taxon>
    </lineage>
</organism>
<dbReference type="GO" id="GO:0016020">
    <property type="term" value="C:membrane"/>
    <property type="evidence" value="ECO:0007669"/>
    <property type="project" value="UniProtKB-SubCell"/>
</dbReference>
<feature type="transmembrane region" description="Helical" evidence="6">
    <location>
        <begin position="76"/>
        <end position="97"/>
    </location>
</feature>
<dbReference type="InterPro" id="IPR002524">
    <property type="entry name" value="Cation_efflux"/>
</dbReference>
<dbReference type="InterPro" id="IPR036837">
    <property type="entry name" value="Cation_efflux_CTD_sf"/>
</dbReference>
<feature type="transmembrane region" description="Helical" evidence="6">
    <location>
        <begin position="117"/>
        <end position="146"/>
    </location>
</feature>
<comment type="subcellular location">
    <subcellularLocation>
        <location evidence="1">Membrane</location>
        <topology evidence="1">Multi-pass membrane protein</topology>
    </subcellularLocation>
</comment>
<dbReference type="InParanoid" id="T0Q709"/>
<name>T0Q709_SAPDV</name>
<dbReference type="GO" id="GO:0008324">
    <property type="term" value="F:monoatomic cation transmembrane transporter activity"/>
    <property type="evidence" value="ECO:0007669"/>
    <property type="project" value="InterPro"/>
</dbReference>
<evidence type="ECO:0000256" key="3">
    <source>
        <dbReference type="ARBA" id="ARBA00022692"/>
    </source>
</evidence>
<dbReference type="PANTHER" id="PTHR43840:SF52">
    <property type="entry name" value="CATION EFFLUX FAMILY PROTEIN"/>
    <property type="match status" value="1"/>
</dbReference>
<dbReference type="OMA" id="QKVDTCR"/>
<dbReference type="VEuPathDB" id="FungiDB:SDRG_12928"/>
<feature type="transmembrane region" description="Helical" evidence="6">
    <location>
        <begin position="9"/>
        <end position="29"/>
    </location>
</feature>
<dbReference type="eggNOG" id="KOG1485">
    <property type="taxonomic scope" value="Eukaryota"/>
</dbReference>
<protein>
    <submittedName>
        <fullName evidence="9">Uncharacterized protein</fullName>
    </submittedName>
</protein>
<dbReference type="STRING" id="1156394.T0Q709"/>
<dbReference type="AlphaFoldDB" id="T0Q709"/>
<dbReference type="SUPFAM" id="SSF161111">
    <property type="entry name" value="Cation efflux protein transmembrane domain-like"/>
    <property type="match status" value="1"/>
</dbReference>
<proteinExistence type="predicted"/>
<dbReference type="InterPro" id="IPR027469">
    <property type="entry name" value="Cation_efflux_TMD_sf"/>
</dbReference>
<dbReference type="PANTHER" id="PTHR43840">
    <property type="entry name" value="MITOCHONDRIAL METAL TRANSPORTER 1-RELATED"/>
    <property type="match status" value="1"/>
</dbReference>
<dbReference type="InterPro" id="IPR050291">
    <property type="entry name" value="CDF_Transporter"/>
</dbReference>
<feature type="transmembrane region" description="Helical" evidence="6">
    <location>
        <begin position="158"/>
        <end position="175"/>
    </location>
</feature>
<dbReference type="Pfam" id="PF16916">
    <property type="entry name" value="ZT_dimer"/>
    <property type="match status" value="1"/>
</dbReference>
<feature type="transmembrane region" description="Helical" evidence="6">
    <location>
        <begin position="35"/>
        <end position="55"/>
    </location>
</feature>
<dbReference type="SUPFAM" id="SSF160240">
    <property type="entry name" value="Cation efflux protein cytoplasmic domain-like"/>
    <property type="match status" value="1"/>
</dbReference>
<dbReference type="OrthoDB" id="78296at2759"/>
<keyword evidence="2" id="KW-0813">Transport</keyword>
<evidence type="ECO:0000313" key="9">
    <source>
        <dbReference type="EMBL" id="EQC29260.1"/>
    </source>
</evidence>
<keyword evidence="4 6" id="KW-1133">Transmembrane helix</keyword>
<feature type="domain" description="Cation efflux protein transmembrane" evidence="7">
    <location>
        <begin position="10"/>
        <end position="212"/>
    </location>
</feature>
<evidence type="ECO:0000256" key="6">
    <source>
        <dbReference type="SAM" id="Phobius"/>
    </source>
</evidence>
<evidence type="ECO:0000256" key="4">
    <source>
        <dbReference type="ARBA" id="ARBA00022989"/>
    </source>
</evidence>
<accession>T0Q709</accession>
<dbReference type="RefSeq" id="XP_008617234.1">
    <property type="nucleotide sequence ID" value="XM_008619012.1"/>
</dbReference>
<keyword evidence="3 6" id="KW-0812">Transmembrane</keyword>
<gene>
    <name evidence="9" type="ORF">SDRG_12928</name>
</gene>
<dbReference type="Proteomes" id="UP000030762">
    <property type="component" value="Unassembled WGS sequence"/>
</dbReference>
<feature type="domain" description="Cation efflux protein cytoplasmic" evidence="8">
    <location>
        <begin position="218"/>
        <end position="291"/>
    </location>
</feature>
<evidence type="ECO:0000259" key="7">
    <source>
        <dbReference type="Pfam" id="PF01545"/>
    </source>
</evidence>
<keyword evidence="5 6" id="KW-0472">Membrane</keyword>
<evidence type="ECO:0000259" key="8">
    <source>
        <dbReference type="Pfam" id="PF16916"/>
    </source>
</evidence>